<dbReference type="AlphaFoldDB" id="A0A392UW46"/>
<sequence>ENKGRGTGKKHRSKSRPRDSDDNTKFKCYHCHVPGHYKKDCPQRRGGGSSSAQIAVSEKEGYESAGALTVTSWE</sequence>
<feature type="compositionally biased region" description="Basic residues" evidence="2">
    <location>
        <begin position="1"/>
        <end position="15"/>
    </location>
</feature>
<feature type="non-terminal residue" evidence="4">
    <location>
        <position position="74"/>
    </location>
</feature>
<feature type="region of interest" description="Disordered" evidence="2">
    <location>
        <begin position="1"/>
        <end position="74"/>
    </location>
</feature>
<proteinExistence type="predicted"/>
<evidence type="ECO:0000313" key="5">
    <source>
        <dbReference type="Proteomes" id="UP000265520"/>
    </source>
</evidence>
<evidence type="ECO:0000313" key="4">
    <source>
        <dbReference type="EMBL" id="MCI80228.1"/>
    </source>
</evidence>
<dbReference type="PROSITE" id="PS50158">
    <property type="entry name" value="ZF_CCHC"/>
    <property type="match status" value="1"/>
</dbReference>
<feature type="non-terminal residue" evidence="4">
    <location>
        <position position="1"/>
    </location>
</feature>
<feature type="compositionally biased region" description="Basic and acidic residues" evidence="2">
    <location>
        <begin position="16"/>
        <end position="25"/>
    </location>
</feature>
<feature type="domain" description="CCHC-type" evidence="3">
    <location>
        <begin position="27"/>
        <end position="43"/>
    </location>
</feature>
<keyword evidence="1" id="KW-0863">Zinc-finger</keyword>
<feature type="compositionally biased region" description="Basic residues" evidence="2">
    <location>
        <begin position="27"/>
        <end position="36"/>
    </location>
</feature>
<keyword evidence="1" id="KW-0479">Metal-binding</keyword>
<organism evidence="4 5">
    <name type="scientific">Trifolium medium</name>
    <dbReference type="NCBI Taxonomy" id="97028"/>
    <lineage>
        <taxon>Eukaryota</taxon>
        <taxon>Viridiplantae</taxon>
        <taxon>Streptophyta</taxon>
        <taxon>Embryophyta</taxon>
        <taxon>Tracheophyta</taxon>
        <taxon>Spermatophyta</taxon>
        <taxon>Magnoliopsida</taxon>
        <taxon>eudicotyledons</taxon>
        <taxon>Gunneridae</taxon>
        <taxon>Pentapetalae</taxon>
        <taxon>rosids</taxon>
        <taxon>fabids</taxon>
        <taxon>Fabales</taxon>
        <taxon>Fabaceae</taxon>
        <taxon>Papilionoideae</taxon>
        <taxon>50 kb inversion clade</taxon>
        <taxon>NPAAA clade</taxon>
        <taxon>Hologalegina</taxon>
        <taxon>IRL clade</taxon>
        <taxon>Trifolieae</taxon>
        <taxon>Trifolium</taxon>
    </lineage>
</organism>
<keyword evidence="1" id="KW-0862">Zinc</keyword>
<dbReference type="SMART" id="SM00343">
    <property type="entry name" value="ZnF_C2HC"/>
    <property type="match status" value="1"/>
</dbReference>
<comment type="caution">
    <text evidence="4">The sequence shown here is derived from an EMBL/GenBank/DDBJ whole genome shotgun (WGS) entry which is preliminary data.</text>
</comment>
<name>A0A392UW46_9FABA</name>
<dbReference type="InterPro" id="IPR001878">
    <property type="entry name" value="Znf_CCHC"/>
</dbReference>
<protein>
    <submittedName>
        <fullName evidence="4">Acylamino-acid-releasing enzyme</fullName>
    </submittedName>
</protein>
<dbReference type="Gene3D" id="4.10.60.10">
    <property type="entry name" value="Zinc finger, CCHC-type"/>
    <property type="match status" value="1"/>
</dbReference>
<evidence type="ECO:0000259" key="3">
    <source>
        <dbReference type="PROSITE" id="PS50158"/>
    </source>
</evidence>
<dbReference type="Proteomes" id="UP000265520">
    <property type="component" value="Unassembled WGS sequence"/>
</dbReference>
<reference evidence="4 5" key="1">
    <citation type="journal article" date="2018" name="Front. Plant Sci.">
        <title>Red Clover (Trifolium pratense) and Zigzag Clover (T. medium) - A Picture of Genomic Similarities and Differences.</title>
        <authorList>
            <person name="Dluhosova J."/>
            <person name="Istvanek J."/>
            <person name="Nedelnik J."/>
            <person name="Repkova J."/>
        </authorList>
    </citation>
    <scope>NUCLEOTIDE SEQUENCE [LARGE SCALE GENOMIC DNA]</scope>
    <source>
        <strain evidence="5">cv. 10/8</strain>
        <tissue evidence="4">Leaf</tissue>
    </source>
</reference>
<keyword evidence="5" id="KW-1185">Reference proteome</keyword>
<dbReference type="InterPro" id="IPR036875">
    <property type="entry name" value="Znf_CCHC_sf"/>
</dbReference>
<dbReference type="Pfam" id="PF00098">
    <property type="entry name" value="zf-CCHC"/>
    <property type="match status" value="1"/>
</dbReference>
<dbReference type="EMBL" id="LXQA010990821">
    <property type="protein sequence ID" value="MCI80228.1"/>
    <property type="molecule type" value="Genomic_DNA"/>
</dbReference>
<dbReference type="SUPFAM" id="SSF57756">
    <property type="entry name" value="Retrovirus zinc finger-like domains"/>
    <property type="match status" value="1"/>
</dbReference>
<dbReference type="GO" id="GO:0003676">
    <property type="term" value="F:nucleic acid binding"/>
    <property type="evidence" value="ECO:0007669"/>
    <property type="project" value="InterPro"/>
</dbReference>
<evidence type="ECO:0000256" key="2">
    <source>
        <dbReference type="SAM" id="MobiDB-lite"/>
    </source>
</evidence>
<dbReference type="GO" id="GO:0008270">
    <property type="term" value="F:zinc ion binding"/>
    <property type="evidence" value="ECO:0007669"/>
    <property type="project" value="UniProtKB-KW"/>
</dbReference>
<accession>A0A392UW46</accession>
<evidence type="ECO:0000256" key="1">
    <source>
        <dbReference type="PROSITE-ProRule" id="PRU00047"/>
    </source>
</evidence>